<gene>
    <name evidence="13" type="ORF">J2Z83_002681</name>
</gene>
<evidence type="ECO:0000256" key="3">
    <source>
        <dbReference type="ARBA" id="ARBA00022679"/>
    </source>
</evidence>
<feature type="transmembrane region" description="Helical" evidence="11">
    <location>
        <begin position="43"/>
        <end position="62"/>
    </location>
</feature>
<keyword evidence="9" id="KW-0902">Two-component regulatory system</keyword>
<dbReference type="PANTHER" id="PTHR34220:SF7">
    <property type="entry name" value="SENSOR HISTIDINE KINASE YPDA"/>
    <property type="match status" value="1"/>
</dbReference>
<keyword evidence="10 11" id="KW-0472">Membrane</keyword>
<organism evidence="13 14">
    <name type="scientific">Virgibacillus natechei</name>
    <dbReference type="NCBI Taxonomy" id="1216297"/>
    <lineage>
        <taxon>Bacteria</taxon>
        <taxon>Bacillati</taxon>
        <taxon>Bacillota</taxon>
        <taxon>Bacilli</taxon>
        <taxon>Bacillales</taxon>
        <taxon>Bacillaceae</taxon>
        <taxon>Virgibacillus</taxon>
    </lineage>
</organism>
<evidence type="ECO:0000256" key="7">
    <source>
        <dbReference type="ARBA" id="ARBA00022840"/>
    </source>
</evidence>
<dbReference type="EMBL" id="JAGGKX010000014">
    <property type="protein sequence ID" value="MBP1970560.1"/>
    <property type="molecule type" value="Genomic_DNA"/>
</dbReference>
<evidence type="ECO:0000256" key="2">
    <source>
        <dbReference type="ARBA" id="ARBA00022475"/>
    </source>
</evidence>
<keyword evidence="4 11" id="KW-0812">Transmembrane</keyword>
<dbReference type="Gene3D" id="3.30.565.10">
    <property type="entry name" value="Histidine kinase-like ATPase, C-terminal domain"/>
    <property type="match status" value="1"/>
</dbReference>
<dbReference type="InterPro" id="IPR050640">
    <property type="entry name" value="Bact_2-comp_sensor_kinase"/>
</dbReference>
<dbReference type="Pfam" id="PF02518">
    <property type="entry name" value="HATPase_c"/>
    <property type="match status" value="1"/>
</dbReference>
<dbReference type="InterPro" id="IPR003594">
    <property type="entry name" value="HATPase_dom"/>
</dbReference>
<keyword evidence="5" id="KW-0547">Nucleotide-binding</keyword>
<evidence type="ECO:0000256" key="8">
    <source>
        <dbReference type="ARBA" id="ARBA00022989"/>
    </source>
</evidence>
<keyword evidence="7" id="KW-0067">ATP-binding</keyword>
<proteinExistence type="predicted"/>
<feature type="transmembrane region" description="Helical" evidence="11">
    <location>
        <begin position="154"/>
        <end position="173"/>
    </location>
</feature>
<dbReference type="InterPro" id="IPR011620">
    <property type="entry name" value="Sig_transdc_His_kinase_LytS_TM"/>
</dbReference>
<dbReference type="EC" id="2.7.13.3" evidence="13"/>
<feature type="transmembrane region" description="Helical" evidence="11">
    <location>
        <begin position="121"/>
        <end position="142"/>
    </location>
</feature>
<dbReference type="InterPro" id="IPR036890">
    <property type="entry name" value="HATPase_C_sf"/>
</dbReference>
<dbReference type="Proteomes" id="UP001519345">
    <property type="component" value="Unassembled WGS sequence"/>
</dbReference>
<keyword evidence="8 11" id="KW-1133">Transmembrane helix</keyword>
<evidence type="ECO:0000256" key="6">
    <source>
        <dbReference type="ARBA" id="ARBA00022777"/>
    </source>
</evidence>
<feature type="transmembrane region" description="Helical" evidence="11">
    <location>
        <begin position="82"/>
        <end position="109"/>
    </location>
</feature>
<dbReference type="RefSeq" id="WP_209463685.1">
    <property type="nucleotide sequence ID" value="NZ_CP110224.1"/>
</dbReference>
<keyword evidence="2" id="KW-1003">Cell membrane</keyword>
<dbReference type="Pfam" id="PF06580">
    <property type="entry name" value="His_kinase"/>
    <property type="match status" value="1"/>
</dbReference>
<evidence type="ECO:0000256" key="10">
    <source>
        <dbReference type="ARBA" id="ARBA00023136"/>
    </source>
</evidence>
<dbReference type="PANTHER" id="PTHR34220">
    <property type="entry name" value="SENSOR HISTIDINE KINASE YPDA"/>
    <property type="match status" value="1"/>
</dbReference>
<evidence type="ECO:0000256" key="11">
    <source>
        <dbReference type="SAM" id="Phobius"/>
    </source>
</evidence>
<keyword evidence="6 13" id="KW-0418">Kinase</keyword>
<feature type="domain" description="Histidine kinase/HSP90-like ATPase" evidence="12">
    <location>
        <begin position="471"/>
        <end position="579"/>
    </location>
</feature>
<name>A0ABS4II14_9BACI</name>
<evidence type="ECO:0000259" key="12">
    <source>
        <dbReference type="SMART" id="SM00387"/>
    </source>
</evidence>
<keyword evidence="14" id="KW-1185">Reference proteome</keyword>
<dbReference type="GO" id="GO:0004673">
    <property type="term" value="F:protein histidine kinase activity"/>
    <property type="evidence" value="ECO:0007669"/>
    <property type="project" value="UniProtKB-EC"/>
</dbReference>
<dbReference type="InterPro" id="IPR010559">
    <property type="entry name" value="Sig_transdc_His_kin_internal"/>
</dbReference>
<evidence type="ECO:0000256" key="9">
    <source>
        <dbReference type="ARBA" id="ARBA00023012"/>
    </source>
</evidence>
<keyword evidence="3 13" id="KW-0808">Transferase</keyword>
<dbReference type="SUPFAM" id="SSF55874">
    <property type="entry name" value="ATPase domain of HSP90 chaperone/DNA topoisomerase II/histidine kinase"/>
    <property type="match status" value="1"/>
</dbReference>
<evidence type="ECO:0000313" key="13">
    <source>
        <dbReference type="EMBL" id="MBP1970560.1"/>
    </source>
</evidence>
<evidence type="ECO:0000313" key="14">
    <source>
        <dbReference type="Proteomes" id="UP001519345"/>
    </source>
</evidence>
<comment type="caution">
    <text evidence="13">The sequence shown here is derived from an EMBL/GenBank/DDBJ whole genome shotgun (WGS) entry which is preliminary data.</text>
</comment>
<evidence type="ECO:0000256" key="1">
    <source>
        <dbReference type="ARBA" id="ARBA00004651"/>
    </source>
</evidence>
<protein>
    <submittedName>
        <fullName evidence="13">Two-component system sensor histidine kinase LytS</fullName>
        <ecNumber evidence="13">2.7.13.3</ecNumber>
    </submittedName>
</protein>
<dbReference type="SMART" id="SM00387">
    <property type="entry name" value="HATPase_c"/>
    <property type="match status" value="1"/>
</dbReference>
<comment type="subcellular location">
    <subcellularLocation>
        <location evidence="1">Cell membrane</location>
        <topology evidence="1">Multi-pass membrane protein</topology>
    </subcellularLocation>
</comment>
<sequence length="586" mass="64888">MNELMIILFERMGLLLVIAFVLTRTRGFRSLLYRESSIKMSIVHAFIFGLFGIASTITGIVIEADSTIIRDFVWTVESDQLVLGSSLVAIVIGGLLGGPFVGFGAGIIAGSHLVFLGGIGWLANGFVNPLTGLLAGLTARFFSQERVISWMKALFIGVFPTVLQMQLLLIFHPNTDEIIAIVDTVGLPLVLSNSIAIAIFTAMIGIVLREQENEAAFAAKQALTIAEEALPFLKRDYQREMAAGIANLLYDRLELAAVSMTNEHEVLAHIGMGSDHHGSGDRITTPLSKQAIRTKSMKVTYTHSEIQCEDPNCPLQAAIFIPITEANEVTGLIKLYFLKAQHIRPVERMLAQGLGQLISNQLNVIAAEKLKVHIRDAELRNLQAQINPHFLFNTLHLVSTLIRMDAVKARHITIQLAQYMRFNLGLASHSLIHMEKEAEHVKAYIAIIQARFESRLDISFTQSEGISDVLIPPSTIQPLVENSVEHGLRNTINNGKVKIEIKKINEVIRISVRDNGHGFPFDILNRAGHEPLKEKQNGGKGLYNVNQRLVSLLGDSARIRIKNLPSEGSEVFFEIPYECEFKKVPN</sequence>
<reference evidence="13 14" key="1">
    <citation type="submission" date="2021-03" db="EMBL/GenBank/DDBJ databases">
        <title>Genomic Encyclopedia of Type Strains, Phase IV (KMG-IV): sequencing the most valuable type-strain genomes for metagenomic binning, comparative biology and taxonomic classification.</title>
        <authorList>
            <person name="Goeker M."/>
        </authorList>
    </citation>
    <scope>NUCLEOTIDE SEQUENCE [LARGE SCALE GENOMIC DNA]</scope>
    <source>
        <strain evidence="13 14">DSM 25609</strain>
    </source>
</reference>
<evidence type="ECO:0000256" key="4">
    <source>
        <dbReference type="ARBA" id="ARBA00022692"/>
    </source>
</evidence>
<dbReference type="Pfam" id="PF07694">
    <property type="entry name" value="5TM-5TMR_LYT"/>
    <property type="match status" value="1"/>
</dbReference>
<feature type="transmembrane region" description="Helical" evidence="11">
    <location>
        <begin position="185"/>
        <end position="208"/>
    </location>
</feature>
<accession>A0ABS4II14</accession>
<evidence type="ECO:0000256" key="5">
    <source>
        <dbReference type="ARBA" id="ARBA00022741"/>
    </source>
</evidence>